<dbReference type="PANTHER" id="PTHR33169">
    <property type="entry name" value="PADR-FAMILY TRANSCRIPTIONAL REGULATOR"/>
    <property type="match status" value="1"/>
</dbReference>
<dbReference type="KEGG" id="eio:H9L01_08225"/>
<keyword evidence="3" id="KW-1185">Reference proteome</keyword>
<proteinExistence type="predicted"/>
<reference evidence="2 3" key="1">
    <citation type="submission" date="2020-08" db="EMBL/GenBank/DDBJ databases">
        <title>Genome sequence of Erysipelothrix inopinata DSM 15511T.</title>
        <authorList>
            <person name="Hyun D.-W."/>
            <person name="Bae J.-W."/>
        </authorList>
    </citation>
    <scope>NUCLEOTIDE SEQUENCE [LARGE SCALE GENOMIC DNA]</scope>
    <source>
        <strain evidence="2 3">DSM 15511</strain>
    </source>
</reference>
<dbReference type="InterPro" id="IPR052509">
    <property type="entry name" value="Metal_resp_DNA-bind_regulator"/>
</dbReference>
<organism evidence="2 3">
    <name type="scientific">Erysipelothrix inopinata</name>
    <dbReference type="NCBI Taxonomy" id="225084"/>
    <lineage>
        <taxon>Bacteria</taxon>
        <taxon>Bacillati</taxon>
        <taxon>Bacillota</taxon>
        <taxon>Erysipelotrichia</taxon>
        <taxon>Erysipelotrichales</taxon>
        <taxon>Erysipelotrichaceae</taxon>
        <taxon>Erysipelothrix</taxon>
    </lineage>
</organism>
<protein>
    <submittedName>
        <fullName evidence="2">Helix-turn-helix transcriptional regulator</fullName>
    </submittedName>
</protein>
<gene>
    <name evidence="2" type="ORF">H9L01_08225</name>
</gene>
<dbReference type="PANTHER" id="PTHR33169:SF13">
    <property type="entry name" value="PADR-FAMILY TRANSCRIPTIONAL REGULATOR"/>
    <property type="match status" value="1"/>
</dbReference>
<evidence type="ECO:0000313" key="3">
    <source>
        <dbReference type="Proteomes" id="UP000515928"/>
    </source>
</evidence>
<dbReference type="Proteomes" id="UP000515928">
    <property type="component" value="Chromosome"/>
</dbReference>
<dbReference type="SUPFAM" id="SSF46785">
    <property type="entry name" value="Winged helix' DNA-binding domain"/>
    <property type="match status" value="1"/>
</dbReference>
<accession>A0A7G9RXM5</accession>
<dbReference type="InterPro" id="IPR036388">
    <property type="entry name" value="WH-like_DNA-bd_sf"/>
</dbReference>
<evidence type="ECO:0000313" key="2">
    <source>
        <dbReference type="EMBL" id="QNN60350.1"/>
    </source>
</evidence>
<evidence type="ECO:0000259" key="1">
    <source>
        <dbReference type="Pfam" id="PF03551"/>
    </source>
</evidence>
<dbReference type="Pfam" id="PF03551">
    <property type="entry name" value="PadR"/>
    <property type="match status" value="1"/>
</dbReference>
<dbReference type="InterPro" id="IPR036390">
    <property type="entry name" value="WH_DNA-bd_sf"/>
</dbReference>
<dbReference type="Gene3D" id="1.10.10.10">
    <property type="entry name" value="Winged helix-like DNA-binding domain superfamily/Winged helix DNA-binding domain"/>
    <property type="match status" value="1"/>
</dbReference>
<dbReference type="InterPro" id="IPR005149">
    <property type="entry name" value="Tscrpt_reg_PadR_N"/>
</dbReference>
<feature type="domain" description="Transcription regulator PadR N-terminal" evidence="1">
    <location>
        <begin position="9"/>
        <end position="77"/>
    </location>
</feature>
<name>A0A7G9RXM5_9FIRM</name>
<sequence>MSEPMFYVLLSLLEKARCGSEIASYVQELTNERISLPPGTLYGITGKFLKSGMIKELPSDNNQRYYSITRDGRNALKDEISRLQMQLRDTQTVYQTL</sequence>
<dbReference type="AlphaFoldDB" id="A0A7G9RXM5"/>
<dbReference type="RefSeq" id="WP_187533479.1">
    <property type="nucleotide sequence ID" value="NZ_CBCSHU010000004.1"/>
</dbReference>
<dbReference type="EMBL" id="CP060715">
    <property type="protein sequence ID" value="QNN60350.1"/>
    <property type="molecule type" value="Genomic_DNA"/>
</dbReference>